<protein>
    <submittedName>
        <fullName evidence="1">Uncharacterized protein</fullName>
    </submittedName>
</protein>
<dbReference type="Proteomes" id="UP001367508">
    <property type="component" value="Unassembled WGS sequence"/>
</dbReference>
<proteinExistence type="predicted"/>
<evidence type="ECO:0000313" key="1">
    <source>
        <dbReference type="EMBL" id="KAK7315882.1"/>
    </source>
</evidence>
<comment type="caution">
    <text evidence="1">The sequence shown here is derived from an EMBL/GenBank/DDBJ whole genome shotgun (WGS) entry which is preliminary data.</text>
</comment>
<accession>A0AAN9KEC0</accession>
<evidence type="ECO:0000313" key="2">
    <source>
        <dbReference type="Proteomes" id="UP001367508"/>
    </source>
</evidence>
<keyword evidence="2" id="KW-1185">Reference proteome</keyword>
<name>A0AAN9KEC0_CANGL</name>
<sequence length="220" mass="25182">MLLIRDPCQTGAVLVHLGFKEHGMESEHVLPLLKWGCGGAYWFCEWVCVFLAWHSLLRTKQNILDVGVFFVLTKRGYFLASQNARVAGIRRVIPFPLKPLFIVCRNGHNQYFGIKLETTCVLTAVEIQTEGLIIVKQVFDGSFMSNWDPMAVWRGTSEGKVYENGWPQLLKLKDRHSQVIRMDPNNEVQRLCSQDFLAYTRFGSQPTRRKSNCQGLTTTL</sequence>
<gene>
    <name evidence="1" type="ORF">VNO77_34464</name>
</gene>
<dbReference type="EMBL" id="JAYMYQ010000008">
    <property type="protein sequence ID" value="KAK7315882.1"/>
    <property type="molecule type" value="Genomic_DNA"/>
</dbReference>
<organism evidence="1 2">
    <name type="scientific">Canavalia gladiata</name>
    <name type="common">Sword bean</name>
    <name type="synonym">Dolichos gladiatus</name>
    <dbReference type="NCBI Taxonomy" id="3824"/>
    <lineage>
        <taxon>Eukaryota</taxon>
        <taxon>Viridiplantae</taxon>
        <taxon>Streptophyta</taxon>
        <taxon>Embryophyta</taxon>
        <taxon>Tracheophyta</taxon>
        <taxon>Spermatophyta</taxon>
        <taxon>Magnoliopsida</taxon>
        <taxon>eudicotyledons</taxon>
        <taxon>Gunneridae</taxon>
        <taxon>Pentapetalae</taxon>
        <taxon>rosids</taxon>
        <taxon>fabids</taxon>
        <taxon>Fabales</taxon>
        <taxon>Fabaceae</taxon>
        <taxon>Papilionoideae</taxon>
        <taxon>50 kb inversion clade</taxon>
        <taxon>NPAAA clade</taxon>
        <taxon>indigoferoid/millettioid clade</taxon>
        <taxon>Phaseoleae</taxon>
        <taxon>Canavalia</taxon>
    </lineage>
</organism>
<reference evidence="1 2" key="1">
    <citation type="submission" date="2024-01" db="EMBL/GenBank/DDBJ databases">
        <title>The genomes of 5 underutilized Papilionoideae crops provide insights into root nodulation and disease resistanc.</title>
        <authorList>
            <person name="Jiang F."/>
        </authorList>
    </citation>
    <scope>NUCLEOTIDE SEQUENCE [LARGE SCALE GENOMIC DNA]</scope>
    <source>
        <strain evidence="1">LVBAO_FW01</strain>
        <tissue evidence="1">Leaves</tissue>
    </source>
</reference>
<dbReference type="AlphaFoldDB" id="A0AAN9KEC0"/>